<evidence type="ECO:0000256" key="1">
    <source>
        <dbReference type="ARBA" id="ARBA00022729"/>
    </source>
</evidence>
<accession>A0A848KKK7</accession>
<proteinExistence type="inferred from homology"/>
<dbReference type="Pfam" id="PF26580">
    <property type="entry name" value="Mtb12_C"/>
    <property type="match status" value="1"/>
</dbReference>
<keyword evidence="1" id="KW-0732">Signal</keyword>
<comment type="similarity">
    <text evidence="2">Belongs to the MTB12 family.</text>
</comment>
<evidence type="ECO:0000256" key="2">
    <source>
        <dbReference type="ARBA" id="ARBA00093774"/>
    </source>
</evidence>
<dbReference type="PROSITE" id="PS51257">
    <property type="entry name" value="PROKAR_LIPOPROTEIN"/>
    <property type="match status" value="1"/>
</dbReference>
<organism evidence="4 5">
    <name type="scientific">Antrihabitans stalactiti</name>
    <dbReference type="NCBI Taxonomy" id="2584121"/>
    <lineage>
        <taxon>Bacteria</taxon>
        <taxon>Bacillati</taxon>
        <taxon>Actinomycetota</taxon>
        <taxon>Actinomycetes</taxon>
        <taxon>Mycobacteriales</taxon>
        <taxon>Nocardiaceae</taxon>
        <taxon>Antrihabitans</taxon>
    </lineage>
</organism>
<protein>
    <recommendedName>
        <fullName evidence="3">Low molecular weight antigen MTB12-like C-terminal domain-containing protein</fullName>
    </recommendedName>
</protein>
<dbReference type="Proteomes" id="UP000535543">
    <property type="component" value="Unassembled WGS sequence"/>
</dbReference>
<name>A0A848KKK7_9NOCA</name>
<evidence type="ECO:0000313" key="5">
    <source>
        <dbReference type="Proteomes" id="UP000535543"/>
    </source>
</evidence>
<reference evidence="4 5" key="1">
    <citation type="submission" date="2019-05" db="EMBL/GenBank/DDBJ databases">
        <authorList>
            <person name="Lee S.D."/>
        </authorList>
    </citation>
    <scope>NUCLEOTIDE SEQUENCE [LARGE SCALE GENOMIC DNA]</scope>
    <source>
        <strain evidence="4 5">YC2-7</strain>
    </source>
</reference>
<dbReference type="InterPro" id="IPR058644">
    <property type="entry name" value="Mtb12-like_C"/>
</dbReference>
<feature type="domain" description="Low molecular weight antigen MTB12-like C-terminal" evidence="3">
    <location>
        <begin position="42"/>
        <end position="155"/>
    </location>
</feature>
<evidence type="ECO:0000313" key="4">
    <source>
        <dbReference type="EMBL" id="NMN98661.1"/>
    </source>
</evidence>
<dbReference type="RefSeq" id="WP_169593226.1">
    <property type="nucleotide sequence ID" value="NZ_VCQU01000012.1"/>
</dbReference>
<comment type="caution">
    <text evidence="4">The sequence shown here is derived from an EMBL/GenBank/DDBJ whole genome shotgun (WGS) entry which is preliminary data.</text>
</comment>
<dbReference type="EMBL" id="VCQU01000012">
    <property type="protein sequence ID" value="NMN98661.1"/>
    <property type="molecule type" value="Genomic_DNA"/>
</dbReference>
<keyword evidence="5" id="KW-1185">Reference proteome</keyword>
<dbReference type="AlphaFoldDB" id="A0A848KKK7"/>
<gene>
    <name evidence="4" type="ORF">FGL95_26880</name>
</gene>
<reference evidence="4 5" key="2">
    <citation type="submission" date="2020-06" db="EMBL/GenBank/DDBJ databases">
        <title>Antribacter stalactiti gen. nov., sp. nov., a new member of the family Nacardiaceae isolated from a cave.</title>
        <authorList>
            <person name="Kim I.S."/>
        </authorList>
    </citation>
    <scope>NUCLEOTIDE SEQUENCE [LARGE SCALE GENOMIC DNA]</scope>
    <source>
        <strain evidence="4 5">YC2-7</strain>
    </source>
</reference>
<evidence type="ECO:0000259" key="3">
    <source>
        <dbReference type="Pfam" id="PF26580"/>
    </source>
</evidence>
<sequence length="160" mass="17465">MRVTAIALAFVFAIAGCGSKSSDEQSTRTPRSSPKIAVKYGPVPTAADLDALIIGVLSRNVDDDERLSLIEDGEAFRANIPDLFKAVSENPKGKFKVVDPVLDNHDGTITATFRLDKDGSGTNIQTALVHFIWLDNRWKIARNDMCALMQRANYHSQACG</sequence>